<evidence type="ECO:0000313" key="2">
    <source>
        <dbReference type="EMBL" id="JAG11226.1"/>
    </source>
</evidence>
<evidence type="ECO:0000259" key="1">
    <source>
        <dbReference type="Pfam" id="PF00056"/>
    </source>
</evidence>
<dbReference type="PANTHER" id="PTHR43128:SF31">
    <property type="entry name" value="L-LACTATE DEHYDROGENASE"/>
    <property type="match status" value="1"/>
</dbReference>
<dbReference type="AlphaFoldDB" id="A0A0A9WUX3"/>
<dbReference type="EMBL" id="GDHC01007354">
    <property type="protein sequence ID" value="JAQ11275.1"/>
    <property type="molecule type" value="Transcribed_RNA"/>
</dbReference>
<dbReference type="PRINTS" id="PR00086">
    <property type="entry name" value="LLDHDRGNASE"/>
</dbReference>
<dbReference type="InterPro" id="IPR029752">
    <property type="entry name" value="D-isomer_DH_CS1"/>
</dbReference>
<dbReference type="Pfam" id="PF00056">
    <property type="entry name" value="Ldh_1_N"/>
    <property type="match status" value="1"/>
</dbReference>
<protein>
    <submittedName>
        <fullName evidence="2">L-lactate dehydrogenase</fullName>
    </submittedName>
</protein>
<dbReference type="GO" id="GO:0006089">
    <property type="term" value="P:lactate metabolic process"/>
    <property type="evidence" value="ECO:0007669"/>
    <property type="project" value="TreeGrafter"/>
</dbReference>
<reference evidence="3" key="3">
    <citation type="journal article" date="2016" name="Gigascience">
        <title>De novo construction of an expanded transcriptome assembly for the western tarnished plant bug, Lygus hesperus.</title>
        <authorList>
            <person name="Tassone E.E."/>
            <person name="Geib S.M."/>
            <person name="Hall B."/>
            <person name="Fabrick J.A."/>
            <person name="Brent C.S."/>
            <person name="Hull J.J."/>
        </authorList>
    </citation>
    <scope>NUCLEOTIDE SEQUENCE</scope>
</reference>
<name>A0A0A9WUX3_LYGHE</name>
<evidence type="ECO:0000313" key="3">
    <source>
        <dbReference type="EMBL" id="JAQ11275.1"/>
    </source>
</evidence>
<dbReference type="InterPro" id="IPR036291">
    <property type="entry name" value="NAD(P)-bd_dom_sf"/>
</dbReference>
<dbReference type="InterPro" id="IPR001557">
    <property type="entry name" value="L-lactate/malate_DH"/>
</dbReference>
<accession>A0A0A9WUX3</accession>
<feature type="domain" description="Lactate/malate dehydrogenase N-terminal" evidence="1">
    <location>
        <begin position="10"/>
        <end position="115"/>
    </location>
</feature>
<dbReference type="GO" id="GO:0004459">
    <property type="term" value="F:L-lactate dehydrogenase (NAD+) activity"/>
    <property type="evidence" value="ECO:0007669"/>
    <property type="project" value="TreeGrafter"/>
</dbReference>
<dbReference type="EMBL" id="GBHO01032378">
    <property type="protein sequence ID" value="JAG11226.1"/>
    <property type="molecule type" value="Transcribed_RNA"/>
</dbReference>
<reference evidence="2" key="2">
    <citation type="submission" date="2014-07" db="EMBL/GenBank/DDBJ databases">
        <authorList>
            <person name="Hull J."/>
        </authorList>
    </citation>
    <scope>NUCLEOTIDE SEQUENCE</scope>
</reference>
<organism evidence="2">
    <name type="scientific">Lygus hesperus</name>
    <name type="common">Western plant bug</name>
    <dbReference type="NCBI Taxonomy" id="30085"/>
    <lineage>
        <taxon>Eukaryota</taxon>
        <taxon>Metazoa</taxon>
        <taxon>Ecdysozoa</taxon>
        <taxon>Arthropoda</taxon>
        <taxon>Hexapoda</taxon>
        <taxon>Insecta</taxon>
        <taxon>Pterygota</taxon>
        <taxon>Neoptera</taxon>
        <taxon>Paraneoptera</taxon>
        <taxon>Hemiptera</taxon>
        <taxon>Heteroptera</taxon>
        <taxon>Panheteroptera</taxon>
        <taxon>Cimicomorpha</taxon>
        <taxon>Miridae</taxon>
        <taxon>Mirini</taxon>
        <taxon>Lygus</taxon>
    </lineage>
</organism>
<dbReference type="Gene3D" id="3.40.50.720">
    <property type="entry name" value="NAD(P)-binding Rossmann-like Domain"/>
    <property type="match status" value="1"/>
</dbReference>
<dbReference type="SUPFAM" id="SSF51735">
    <property type="entry name" value="NAD(P)-binding Rossmann-fold domains"/>
    <property type="match status" value="1"/>
</dbReference>
<dbReference type="InterPro" id="IPR001236">
    <property type="entry name" value="Lactate/malate_DH_N"/>
</dbReference>
<reference evidence="2" key="1">
    <citation type="journal article" date="2014" name="PLoS ONE">
        <title>Transcriptome-Based Identification of ABC Transporters in the Western Tarnished Plant Bug Lygus hesperus.</title>
        <authorList>
            <person name="Hull J.J."/>
            <person name="Chaney K."/>
            <person name="Geib S.M."/>
            <person name="Fabrick J.A."/>
            <person name="Brent C.S."/>
            <person name="Walsh D."/>
            <person name="Lavine L.C."/>
        </authorList>
    </citation>
    <scope>NUCLEOTIDE SEQUENCE</scope>
</reference>
<sequence>MSMSIKPRVVGIIGCGQVGAHVAFVLAVRGEADVILFSDVNVERAKAQAMDLEDAVTYLPHRVICRTCSTEDLGICDVIVLAAGTPPAGNQSRLDTLPNTMRVVKSVIDSLNKGTMKTFKGIFLCI</sequence>
<dbReference type="PANTHER" id="PTHR43128">
    <property type="entry name" value="L-2-HYDROXYCARBOXYLATE DEHYDROGENASE (NAD(P)(+))"/>
    <property type="match status" value="1"/>
</dbReference>
<dbReference type="PROSITE" id="PS00065">
    <property type="entry name" value="D_2_HYDROXYACID_DH_1"/>
    <property type="match status" value="1"/>
</dbReference>
<proteinExistence type="predicted"/>
<gene>
    <name evidence="2" type="primary">ldh_0</name>
    <name evidence="3" type="synonym">ldh</name>
    <name evidence="2" type="ORF">CM83_3445</name>
    <name evidence="3" type="ORF">g.956</name>
</gene>